<evidence type="ECO:0000256" key="1">
    <source>
        <dbReference type="SAM" id="MobiDB-lite"/>
    </source>
</evidence>
<evidence type="ECO:0000313" key="3">
    <source>
        <dbReference type="Proteomes" id="UP000244930"/>
    </source>
</evidence>
<dbReference type="Proteomes" id="UP000244930">
    <property type="component" value="Chromosome"/>
</dbReference>
<dbReference type="RefSeq" id="WP_108951384.1">
    <property type="nucleotide sequence ID" value="NZ_CP022187.1"/>
</dbReference>
<dbReference type="AlphaFoldDB" id="A0A2U8GZ08"/>
<keyword evidence="3" id="KW-1185">Reference proteome</keyword>
<dbReference type="InterPro" id="IPR021430">
    <property type="entry name" value="DUF3079"/>
</dbReference>
<sequence>MAKRFPLQPKHPERICWGCDKYCAANELRCGNGAGRTLHPSEMLGDDWFDYGDWGIEDAEDPTAGDSDNGKGAP</sequence>
<accession>A0A2U8GZ08</accession>
<dbReference type="Pfam" id="PF11278">
    <property type="entry name" value="DUF3079"/>
    <property type="match status" value="1"/>
</dbReference>
<reference evidence="2 3" key="1">
    <citation type="submission" date="2017-06" db="EMBL/GenBank/DDBJ databases">
        <title>Azoarcus.</title>
        <authorList>
            <person name="Woo J.-H."/>
            <person name="Kim H.-S."/>
        </authorList>
    </citation>
    <scope>NUCLEOTIDE SEQUENCE [LARGE SCALE GENOMIC DNA]</scope>
    <source>
        <strain evidence="2 3">TSPY31</strain>
    </source>
</reference>
<dbReference type="EMBL" id="CP022187">
    <property type="protein sequence ID" value="AWI77685.1"/>
    <property type="molecule type" value="Genomic_DNA"/>
</dbReference>
<evidence type="ECO:0008006" key="4">
    <source>
        <dbReference type="Google" id="ProtNLM"/>
    </source>
</evidence>
<name>A0A2U8GZ08_9RHOO</name>
<gene>
    <name evidence="2" type="ORF">CEW83_12660</name>
</gene>
<feature type="region of interest" description="Disordered" evidence="1">
    <location>
        <begin position="55"/>
        <end position="74"/>
    </location>
</feature>
<organism evidence="2 3">
    <name type="scientific">Parazoarcus communis</name>
    <dbReference type="NCBI Taxonomy" id="41977"/>
    <lineage>
        <taxon>Bacteria</taxon>
        <taxon>Pseudomonadati</taxon>
        <taxon>Pseudomonadota</taxon>
        <taxon>Betaproteobacteria</taxon>
        <taxon>Rhodocyclales</taxon>
        <taxon>Zoogloeaceae</taxon>
        <taxon>Parazoarcus</taxon>
    </lineage>
</organism>
<protein>
    <recommendedName>
        <fullName evidence="4">DUF3079 domain-containing protein</fullName>
    </recommendedName>
</protein>
<proteinExistence type="predicted"/>
<dbReference type="KEGG" id="acom:CEW83_12660"/>
<evidence type="ECO:0000313" key="2">
    <source>
        <dbReference type="EMBL" id="AWI77685.1"/>
    </source>
</evidence>